<reference evidence="3" key="2">
    <citation type="submission" date="2020-09" db="EMBL/GenBank/DDBJ databases">
        <authorList>
            <person name="Sun Q."/>
            <person name="Zhou Y."/>
        </authorList>
    </citation>
    <scope>NUCLEOTIDE SEQUENCE</scope>
    <source>
        <strain evidence="3">CGMCC 1.14988</strain>
    </source>
</reference>
<protein>
    <submittedName>
        <fullName evidence="3">Uncharacterized protein</fullName>
    </submittedName>
</protein>
<feature type="compositionally biased region" description="Gly residues" evidence="1">
    <location>
        <begin position="84"/>
        <end position="100"/>
    </location>
</feature>
<keyword evidence="4" id="KW-1185">Reference proteome</keyword>
<keyword evidence="2" id="KW-0812">Transmembrane</keyword>
<dbReference type="OrthoDB" id="282116at2"/>
<accession>A0A8J3A769</accession>
<feature type="region of interest" description="Disordered" evidence="1">
    <location>
        <begin position="69"/>
        <end position="117"/>
    </location>
</feature>
<name>A0A8J3A769_9ACTN</name>
<gene>
    <name evidence="3" type="ORF">GCM10011354_13150</name>
</gene>
<dbReference type="Proteomes" id="UP000650511">
    <property type="component" value="Unassembled WGS sequence"/>
</dbReference>
<keyword evidence="2" id="KW-0472">Membrane</keyword>
<keyword evidence="2" id="KW-1133">Transmembrane helix</keyword>
<proteinExistence type="predicted"/>
<evidence type="ECO:0000313" key="4">
    <source>
        <dbReference type="Proteomes" id="UP000650511"/>
    </source>
</evidence>
<evidence type="ECO:0000256" key="2">
    <source>
        <dbReference type="SAM" id="Phobius"/>
    </source>
</evidence>
<dbReference type="AlphaFoldDB" id="A0A8J3A769"/>
<feature type="transmembrane region" description="Helical" evidence="2">
    <location>
        <begin position="32"/>
        <end position="51"/>
    </location>
</feature>
<evidence type="ECO:0000313" key="3">
    <source>
        <dbReference type="EMBL" id="GGI05248.1"/>
    </source>
</evidence>
<comment type="caution">
    <text evidence="3">The sequence shown here is derived from an EMBL/GenBank/DDBJ whole genome shotgun (WGS) entry which is preliminary data.</text>
</comment>
<organism evidence="3 4">
    <name type="scientific">Egicoccus halophilus</name>
    <dbReference type="NCBI Taxonomy" id="1670830"/>
    <lineage>
        <taxon>Bacteria</taxon>
        <taxon>Bacillati</taxon>
        <taxon>Actinomycetota</taxon>
        <taxon>Nitriliruptoria</taxon>
        <taxon>Egicoccales</taxon>
        <taxon>Egicoccaceae</taxon>
        <taxon>Egicoccus</taxon>
    </lineage>
</organism>
<sequence length="117" mass="12277">MSRSRIWMVTGAAFVVVLLLDLVVQYARFPGYGALLGFGGCYLLVYVAKFLGQNVLQRRETYYADDVIPDDQRDVRPDVSPQVGGRGGVGGGATGEGGRPAAGERRPGSGEGGGARG</sequence>
<dbReference type="RefSeq" id="WP_130649433.1">
    <property type="nucleotide sequence ID" value="NZ_BMHA01000004.1"/>
</dbReference>
<dbReference type="EMBL" id="BMHA01000004">
    <property type="protein sequence ID" value="GGI05248.1"/>
    <property type="molecule type" value="Genomic_DNA"/>
</dbReference>
<evidence type="ECO:0000256" key="1">
    <source>
        <dbReference type="SAM" id="MobiDB-lite"/>
    </source>
</evidence>
<feature type="transmembrane region" description="Helical" evidence="2">
    <location>
        <begin position="7"/>
        <end position="26"/>
    </location>
</feature>
<reference evidence="3" key="1">
    <citation type="journal article" date="2014" name="Int. J. Syst. Evol. Microbiol.">
        <title>Complete genome sequence of Corynebacterium casei LMG S-19264T (=DSM 44701T), isolated from a smear-ripened cheese.</title>
        <authorList>
            <consortium name="US DOE Joint Genome Institute (JGI-PGF)"/>
            <person name="Walter F."/>
            <person name="Albersmeier A."/>
            <person name="Kalinowski J."/>
            <person name="Ruckert C."/>
        </authorList>
    </citation>
    <scope>NUCLEOTIDE SEQUENCE</scope>
    <source>
        <strain evidence="3">CGMCC 1.14988</strain>
    </source>
</reference>